<feature type="transmembrane region" description="Helical" evidence="1">
    <location>
        <begin position="110"/>
        <end position="131"/>
    </location>
</feature>
<evidence type="ECO:0000313" key="3">
    <source>
        <dbReference type="Proteomes" id="UP001199424"/>
    </source>
</evidence>
<keyword evidence="1" id="KW-1133">Transmembrane helix</keyword>
<comment type="caution">
    <text evidence="2">The sequence shown here is derived from an EMBL/GenBank/DDBJ whole genome shotgun (WGS) entry which is preliminary data.</text>
</comment>
<feature type="transmembrane region" description="Helical" evidence="1">
    <location>
        <begin position="48"/>
        <end position="69"/>
    </location>
</feature>
<dbReference type="Proteomes" id="UP001199424">
    <property type="component" value="Unassembled WGS sequence"/>
</dbReference>
<accession>A0AAE3AMU0</accession>
<keyword evidence="1" id="KW-0812">Transmembrane</keyword>
<evidence type="ECO:0000313" key="2">
    <source>
        <dbReference type="EMBL" id="MCC2136903.1"/>
    </source>
</evidence>
<keyword evidence="3" id="KW-1185">Reference proteome</keyword>
<dbReference type="InterPro" id="IPR014509">
    <property type="entry name" value="YjdF-like"/>
</dbReference>
<sequence>MKPKRKRDFTGMFIMAVLLSFILPLGYLVVRIVSHDGGTEEVRSREDYVLMLLQCLLGIAAIVLPLRLIRQKTLQIPRVMLVLYIAFLYCAIFLGEVRSFYYAVPHWDTILHTMSGAMLGALGFSMIAIFNNAERIPLNLSPVFIAVFAFCFALALGAVWEIYEFTMDSVFGTNMQKYMLDNGTALIGQAALQDTMKDIIVDAIGALVMSTIGYISLKYKKDWVEKLTIRFHVKKPEKNGKTKKGKDE</sequence>
<proteinExistence type="predicted"/>
<dbReference type="AlphaFoldDB" id="A0AAE3AMU0"/>
<evidence type="ECO:0000256" key="1">
    <source>
        <dbReference type="SAM" id="Phobius"/>
    </source>
</evidence>
<gene>
    <name evidence="2" type="ORF">LKD31_07715</name>
</gene>
<dbReference type="Pfam" id="PF09997">
    <property type="entry name" value="DUF2238"/>
    <property type="match status" value="1"/>
</dbReference>
<feature type="transmembrane region" description="Helical" evidence="1">
    <location>
        <begin position="199"/>
        <end position="217"/>
    </location>
</feature>
<organism evidence="2 3">
    <name type="scientific">Hominenteromicrobium mulieris</name>
    <dbReference type="NCBI Taxonomy" id="2885357"/>
    <lineage>
        <taxon>Bacteria</taxon>
        <taxon>Bacillati</taxon>
        <taxon>Bacillota</taxon>
        <taxon>Clostridia</taxon>
        <taxon>Eubacteriales</taxon>
        <taxon>Oscillospiraceae</taxon>
        <taxon>Hominenteromicrobium</taxon>
    </lineage>
</organism>
<reference evidence="2" key="1">
    <citation type="submission" date="2021-10" db="EMBL/GenBank/DDBJ databases">
        <title>Anaerobic single-cell dispensing facilitates the cultivation of human gut bacteria.</title>
        <authorList>
            <person name="Afrizal A."/>
        </authorList>
    </citation>
    <scope>NUCLEOTIDE SEQUENCE</scope>
    <source>
        <strain evidence="2">CLA-AA-H250</strain>
    </source>
</reference>
<feature type="transmembrane region" description="Helical" evidence="1">
    <location>
        <begin position="143"/>
        <end position="163"/>
    </location>
</feature>
<name>A0AAE3AMU0_9FIRM</name>
<keyword evidence="1" id="KW-0472">Membrane</keyword>
<feature type="transmembrane region" description="Helical" evidence="1">
    <location>
        <begin position="12"/>
        <end position="33"/>
    </location>
</feature>
<dbReference type="RefSeq" id="WP_308449258.1">
    <property type="nucleotide sequence ID" value="NZ_JAJEQC010000006.1"/>
</dbReference>
<dbReference type="EMBL" id="JAJEQC010000006">
    <property type="protein sequence ID" value="MCC2136903.1"/>
    <property type="molecule type" value="Genomic_DNA"/>
</dbReference>
<protein>
    <submittedName>
        <fullName evidence="2">Uncharacterized protein</fullName>
    </submittedName>
</protein>
<feature type="transmembrane region" description="Helical" evidence="1">
    <location>
        <begin position="81"/>
        <end position="104"/>
    </location>
</feature>